<evidence type="ECO:0000313" key="1">
    <source>
        <dbReference type="EMBL" id="CAG8458730.1"/>
    </source>
</evidence>
<gene>
    <name evidence="1" type="ORF">SCALOS_LOCUS1519</name>
</gene>
<keyword evidence="2" id="KW-1185">Reference proteome</keyword>
<accession>A0ACA9K8B8</accession>
<comment type="caution">
    <text evidence="1">The sequence shown here is derived from an EMBL/GenBank/DDBJ whole genome shotgun (WGS) entry which is preliminary data.</text>
</comment>
<organism evidence="1 2">
    <name type="scientific">Scutellospora calospora</name>
    <dbReference type="NCBI Taxonomy" id="85575"/>
    <lineage>
        <taxon>Eukaryota</taxon>
        <taxon>Fungi</taxon>
        <taxon>Fungi incertae sedis</taxon>
        <taxon>Mucoromycota</taxon>
        <taxon>Glomeromycotina</taxon>
        <taxon>Glomeromycetes</taxon>
        <taxon>Diversisporales</taxon>
        <taxon>Gigasporaceae</taxon>
        <taxon>Scutellospora</taxon>
    </lineage>
</organism>
<dbReference type="EMBL" id="CAJVPM010001061">
    <property type="protein sequence ID" value="CAG8458730.1"/>
    <property type="molecule type" value="Genomic_DNA"/>
</dbReference>
<name>A0ACA9K8B8_9GLOM</name>
<dbReference type="Proteomes" id="UP000789860">
    <property type="component" value="Unassembled WGS sequence"/>
</dbReference>
<proteinExistence type="predicted"/>
<evidence type="ECO:0000313" key="2">
    <source>
        <dbReference type="Proteomes" id="UP000789860"/>
    </source>
</evidence>
<sequence>MLSHLALLVIITTIKNNSLCSYSLAKYKLSEQTSYTISWKYFFSTNGLSRLFTPNDLMLISGRFVIKNSKQCMTIAYTTIFYNGYTNYEFKFIDVLICIPYYMFSILVNQYNSITGFTNVKIEITVFYSSKSIKFKHLEFLGSNIKVENTYLISGFFKFSNSDKMIIEATDIDYSRPLPLNFNISKNFSNTLSNTRLIIDIIADDIDSITDQSSKESFIEHDTIVTSNSSKILSSLTIADDKPNSLFEKKNNMELDTEYDKNENNQKEDNQPKKRRRNMKK</sequence>
<reference evidence="1" key="1">
    <citation type="submission" date="2021-06" db="EMBL/GenBank/DDBJ databases">
        <authorList>
            <person name="Kallberg Y."/>
            <person name="Tangrot J."/>
            <person name="Rosling A."/>
        </authorList>
    </citation>
    <scope>NUCLEOTIDE SEQUENCE</scope>
    <source>
        <strain evidence="1">AU212A</strain>
    </source>
</reference>
<protein>
    <submittedName>
        <fullName evidence="1">661_t:CDS:1</fullName>
    </submittedName>
</protein>